<sequence length="958" mass="99382">MSRTSGRPRGRTLTRGERLRAWLAGPLIVVGAVMAWVPGGGHAPLVSAAPVAGSQGTDTALPATPSQVTVRGRGDFADLEITVNQTRELSNQAVSITWRGADPTTPGPGDWGANFLQVMQCWGTDDGSVAGHPGPPPEQCQFGAGAGSPTFPGGSVYPNGFSMSRVITRRILPNFDPNVGVLDRETGEVWRPFRAVDGTVITSHYDPDFNPQIQGGNFWLNPFFNIVTTNEIYAARTGPDGRGSELFQVNTGLEAPGLGCGQRSQPTTGGARQVPQCWLVIVPRGGPVTENAGLIEVEDNPATPDIDEQEVVSVQRGVISSPLSPEAWRNRIAIPLEFRPVDSPCDINADSRRIVGSDLLQLAMSSWQPALCSGTGLPPYSYAAIGDISARQQLASNASGAAGFAVVSRPVTGVPESSPVVYAPLSVAGVVIGFNIERVPSIDAPEEARLIAGVRVAQIDLTPRLVAKLLTQSYRTQVEVGGSRPGYAWATDNPRALGEDEDFLRFNPEFELLQASGRLLGGLQLPAGGSDAALQMWEWILADPEASAWLAGAPDEWGMRVNPAYSSNASTNPSGTPFGDPIPTSFPKADPYCYQPPSPNGVLVPPRLCGTDWMPYGRNMAETAAWTRSGNDTARIVPNPLAGSATEYWRRDVPQAAGSRAMIAVTDTANAARFGLQAARLSRAGDNGPTRRFIAPDADGLAAGVASMTPASGANVLVPVQRADAPAAYPLTMVTYGAIRPLSLDTRARADYASFVEYAAGSGQVAGTSIGQLPRGYLPLPTQLRSQALSAIEQIRTLTPPPTTTVDVAGPTTTTTVATASAGPSSPSVGPSGGFPTGGTSSSGAGRPSGSGGAAPTTGTTPESVPPSTEEVPESTEPEVEETPPTSAVAAPVDDSATTTTIATTPGLDLGRGRFAVAGIGAIALGSALGALELTKRTRRATGTPAGEGLGMKGLADA</sequence>
<reference evidence="3" key="1">
    <citation type="submission" date="2020-05" db="EMBL/GenBank/DDBJ databases">
        <authorList>
            <person name="Chiriac C."/>
            <person name="Salcher M."/>
            <person name="Ghai R."/>
            <person name="Kavagutti S V."/>
        </authorList>
    </citation>
    <scope>NUCLEOTIDE SEQUENCE</scope>
</reference>
<keyword evidence="2" id="KW-1133">Transmembrane helix</keyword>
<feature type="region of interest" description="Disordered" evidence="1">
    <location>
        <begin position="815"/>
        <end position="899"/>
    </location>
</feature>
<proteinExistence type="predicted"/>
<accession>A0A6J6DZ56</accession>
<keyword evidence="2" id="KW-0812">Transmembrane</keyword>
<feature type="compositionally biased region" description="Low complexity" evidence="1">
    <location>
        <begin position="815"/>
        <end position="830"/>
    </location>
</feature>
<evidence type="ECO:0000256" key="2">
    <source>
        <dbReference type="SAM" id="Phobius"/>
    </source>
</evidence>
<keyword evidence="2" id="KW-0472">Membrane</keyword>
<name>A0A6J6DZ56_9ZZZZ</name>
<gene>
    <name evidence="3" type="ORF">UFOPK1493_02292</name>
</gene>
<feature type="transmembrane region" description="Helical" evidence="2">
    <location>
        <begin position="21"/>
        <end position="39"/>
    </location>
</feature>
<protein>
    <submittedName>
        <fullName evidence="3">Unannotated protein</fullName>
    </submittedName>
</protein>
<feature type="transmembrane region" description="Helical" evidence="2">
    <location>
        <begin position="915"/>
        <end position="932"/>
    </location>
</feature>
<feature type="compositionally biased region" description="Acidic residues" evidence="1">
    <location>
        <begin position="871"/>
        <end position="882"/>
    </location>
</feature>
<evidence type="ECO:0000313" key="3">
    <source>
        <dbReference type="EMBL" id="CAB4569401.1"/>
    </source>
</evidence>
<feature type="compositionally biased region" description="Low complexity" evidence="1">
    <location>
        <begin position="854"/>
        <end position="870"/>
    </location>
</feature>
<dbReference type="EMBL" id="CAEZSR010000089">
    <property type="protein sequence ID" value="CAB4569401.1"/>
    <property type="molecule type" value="Genomic_DNA"/>
</dbReference>
<dbReference type="AlphaFoldDB" id="A0A6J6DZ56"/>
<organism evidence="3">
    <name type="scientific">freshwater metagenome</name>
    <dbReference type="NCBI Taxonomy" id="449393"/>
    <lineage>
        <taxon>unclassified sequences</taxon>
        <taxon>metagenomes</taxon>
        <taxon>ecological metagenomes</taxon>
    </lineage>
</organism>
<evidence type="ECO:0000256" key="1">
    <source>
        <dbReference type="SAM" id="MobiDB-lite"/>
    </source>
</evidence>
<dbReference type="Gene3D" id="3.40.190.10">
    <property type="entry name" value="Periplasmic binding protein-like II"/>
    <property type="match status" value="2"/>
</dbReference>